<sequence>MLSQEEAELVRASKTQVLFRKGDNLTKQGAFASYALFVINGLAKQYIEGDTSKNFNLRIIKPGEFVGLSAVFTKNTFNYSSVALTDCQVFLVEKEAIISVIKQNGQFGFSMIKRYCEQNANLFDTLRSSMYKQMNGRIAETLLYIDGLKTESPEIFQLLSRKDMADFAGISTESAVKLLKSFEKDGLIELHEKDIVVVNHKELVEISKKG</sequence>
<evidence type="ECO:0000256" key="1">
    <source>
        <dbReference type="ARBA" id="ARBA00023015"/>
    </source>
</evidence>
<keyword evidence="7" id="KW-1185">Reference proteome</keyword>
<keyword evidence="2" id="KW-0238">DNA-binding</keyword>
<evidence type="ECO:0000256" key="2">
    <source>
        <dbReference type="ARBA" id="ARBA00023125"/>
    </source>
</evidence>
<dbReference type="InterPro" id="IPR050397">
    <property type="entry name" value="Env_Response_Regulators"/>
</dbReference>
<evidence type="ECO:0000259" key="4">
    <source>
        <dbReference type="PROSITE" id="PS50042"/>
    </source>
</evidence>
<dbReference type="InterPro" id="IPR012318">
    <property type="entry name" value="HTH_CRP"/>
</dbReference>
<accession>A0A5K7S9V6</accession>
<dbReference type="InterPro" id="IPR014710">
    <property type="entry name" value="RmlC-like_jellyroll"/>
</dbReference>
<dbReference type="EMBL" id="AP018694">
    <property type="protein sequence ID" value="BBE18249.1"/>
    <property type="molecule type" value="Genomic_DNA"/>
</dbReference>
<organism evidence="6 7">
    <name type="scientific">Aquipluma nitroreducens</name>
    <dbReference type="NCBI Taxonomy" id="2010828"/>
    <lineage>
        <taxon>Bacteria</taxon>
        <taxon>Pseudomonadati</taxon>
        <taxon>Bacteroidota</taxon>
        <taxon>Bacteroidia</taxon>
        <taxon>Marinilabiliales</taxon>
        <taxon>Prolixibacteraceae</taxon>
        <taxon>Aquipluma</taxon>
    </lineage>
</organism>
<dbReference type="InterPro" id="IPR036390">
    <property type="entry name" value="WH_DNA-bd_sf"/>
</dbReference>
<feature type="domain" description="Cyclic nucleotide-binding" evidence="4">
    <location>
        <begin position="1"/>
        <end position="118"/>
    </location>
</feature>
<dbReference type="PROSITE" id="PS51063">
    <property type="entry name" value="HTH_CRP_2"/>
    <property type="match status" value="1"/>
</dbReference>
<evidence type="ECO:0000313" key="7">
    <source>
        <dbReference type="Proteomes" id="UP001193389"/>
    </source>
</evidence>
<evidence type="ECO:0000256" key="3">
    <source>
        <dbReference type="ARBA" id="ARBA00023163"/>
    </source>
</evidence>
<dbReference type="SUPFAM" id="SSF51206">
    <property type="entry name" value="cAMP-binding domain-like"/>
    <property type="match status" value="1"/>
</dbReference>
<dbReference type="Pfam" id="PF00027">
    <property type="entry name" value="cNMP_binding"/>
    <property type="match status" value="1"/>
</dbReference>
<dbReference type="GO" id="GO:0003677">
    <property type="term" value="F:DNA binding"/>
    <property type="evidence" value="ECO:0007669"/>
    <property type="project" value="UniProtKB-KW"/>
</dbReference>
<dbReference type="PANTHER" id="PTHR24567:SF26">
    <property type="entry name" value="REGULATORY PROTEIN YEIL"/>
    <property type="match status" value="1"/>
</dbReference>
<proteinExistence type="predicted"/>
<dbReference type="CDD" id="cd00038">
    <property type="entry name" value="CAP_ED"/>
    <property type="match status" value="1"/>
</dbReference>
<dbReference type="Pfam" id="PF13545">
    <property type="entry name" value="HTH_Crp_2"/>
    <property type="match status" value="1"/>
</dbReference>
<dbReference type="SMART" id="SM00100">
    <property type="entry name" value="cNMP"/>
    <property type="match status" value="1"/>
</dbReference>
<evidence type="ECO:0000313" key="6">
    <source>
        <dbReference type="EMBL" id="BBE18249.1"/>
    </source>
</evidence>
<dbReference type="Proteomes" id="UP001193389">
    <property type="component" value="Chromosome"/>
</dbReference>
<feature type="domain" description="HTH crp-type" evidence="5">
    <location>
        <begin position="132"/>
        <end position="201"/>
    </location>
</feature>
<dbReference type="PANTHER" id="PTHR24567">
    <property type="entry name" value="CRP FAMILY TRANSCRIPTIONAL REGULATORY PROTEIN"/>
    <property type="match status" value="1"/>
</dbReference>
<dbReference type="Gene3D" id="1.10.10.10">
    <property type="entry name" value="Winged helix-like DNA-binding domain superfamily/Winged helix DNA-binding domain"/>
    <property type="match status" value="1"/>
</dbReference>
<dbReference type="InterPro" id="IPR036388">
    <property type="entry name" value="WH-like_DNA-bd_sf"/>
</dbReference>
<dbReference type="InterPro" id="IPR000595">
    <property type="entry name" value="cNMP-bd_dom"/>
</dbReference>
<dbReference type="GO" id="GO:0005829">
    <property type="term" value="C:cytosol"/>
    <property type="evidence" value="ECO:0007669"/>
    <property type="project" value="TreeGrafter"/>
</dbReference>
<evidence type="ECO:0000259" key="5">
    <source>
        <dbReference type="PROSITE" id="PS51063"/>
    </source>
</evidence>
<dbReference type="SUPFAM" id="SSF46785">
    <property type="entry name" value="Winged helix' DNA-binding domain"/>
    <property type="match status" value="1"/>
</dbReference>
<dbReference type="Gene3D" id="2.60.120.10">
    <property type="entry name" value="Jelly Rolls"/>
    <property type="match status" value="1"/>
</dbReference>
<name>A0A5K7S9V6_9BACT</name>
<reference evidence="6" key="1">
    <citation type="journal article" date="2020" name="Int. J. Syst. Evol. Microbiol.">
        <title>Aquipluma nitroreducens gen. nov. sp. nov., a novel facultatively anaerobic bacterium isolated from a freshwater lake.</title>
        <authorList>
            <person name="Watanabe M."/>
            <person name="Kojima H."/>
            <person name="Fukui M."/>
        </authorList>
    </citation>
    <scope>NUCLEOTIDE SEQUENCE</scope>
    <source>
        <strain evidence="6">MeG22</strain>
    </source>
</reference>
<gene>
    <name evidence="6" type="ORF">AQPE_2411</name>
</gene>
<dbReference type="KEGG" id="anf:AQPE_2411"/>
<protein>
    <submittedName>
        <fullName evidence="6">Transcriptional regulator, Crp/Fnr family</fullName>
    </submittedName>
</protein>
<dbReference type="SMART" id="SM00419">
    <property type="entry name" value="HTH_CRP"/>
    <property type="match status" value="1"/>
</dbReference>
<dbReference type="GO" id="GO:0003700">
    <property type="term" value="F:DNA-binding transcription factor activity"/>
    <property type="evidence" value="ECO:0007669"/>
    <property type="project" value="TreeGrafter"/>
</dbReference>
<dbReference type="AlphaFoldDB" id="A0A5K7S9V6"/>
<dbReference type="InterPro" id="IPR018490">
    <property type="entry name" value="cNMP-bd_dom_sf"/>
</dbReference>
<keyword evidence="1" id="KW-0805">Transcription regulation</keyword>
<dbReference type="PROSITE" id="PS50042">
    <property type="entry name" value="CNMP_BINDING_3"/>
    <property type="match status" value="1"/>
</dbReference>
<keyword evidence="3" id="KW-0804">Transcription</keyword>